<sequence length="69" mass="7932">MFQKISNLFGVAPMYEACDRPGFIGGPKYVCELATWSDCFSDYGTKTYIKYTYDTRSGERCEETKVRCC</sequence>
<keyword evidence="2" id="KW-1185">Reference proteome</keyword>
<dbReference type="AlphaFoldDB" id="A0AA48MD15"/>
<evidence type="ECO:0000313" key="1">
    <source>
        <dbReference type="EMBL" id="CAJ1004263.1"/>
    </source>
</evidence>
<name>A0AA48MD15_9BACL</name>
<dbReference type="Proteomes" id="UP001189619">
    <property type="component" value="Chromosome"/>
</dbReference>
<proteinExistence type="predicted"/>
<protein>
    <submittedName>
        <fullName evidence="1">Uncharacterized protein</fullName>
    </submittedName>
</protein>
<evidence type="ECO:0000313" key="2">
    <source>
        <dbReference type="Proteomes" id="UP001189619"/>
    </source>
</evidence>
<dbReference type="EMBL" id="OY569118">
    <property type="protein sequence ID" value="CAJ1004263.1"/>
    <property type="molecule type" value="Genomic_DNA"/>
</dbReference>
<gene>
    <name evidence="1" type="ORF">BSPP4475_18270</name>
</gene>
<reference evidence="1" key="1">
    <citation type="submission" date="2023-07" db="EMBL/GenBank/DDBJ databases">
        <authorList>
            <person name="Ivanov I."/>
            <person name="Teneva D."/>
            <person name="Stoikov I."/>
        </authorList>
    </citation>
    <scope>NUCLEOTIDE SEQUENCE</scope>
    <source>
        <strain evidence="1">4475</strain>
    </source>
</reference>
<dbReference type="KEGG" id="bayd:BSPP4475_18270"/>
<accession>A0AA48MD15</accession>
<organism evidence="1 2">
    <name type="scientific">Brevibacillus aydinogluensis</name>
    <dbReference type="NCBI Taxonomy" id="927786"/>
    <lineage>
        <taxon>Bacteria</taxon>
        <taxon>Bacillati</taxon>
        <taxon>Bacillota</taxon>
        <taxon>Bacilli</taxon>
        <taxon>Bacillales</taxon>
        <taxon>Paenibacillaceae</taxon>
        <taxon>Brevibacillus</taxon>
    </lineage>
</organism>